<accession>A0A1H6NE38</accession>
<keyword evidence="1" id="KW-0732">Signal</keyword>
<protein>
    <submittedName>
        <fullName evidence="2">Uncharacterized protein</fullName>
    </submittedName>
</protein>
<feature type="chain" id="PRO_5011645406" evidence="1">
    <location>
        <begin position="25"/>
        <end position="119"/>
    </location>
</feature>
<dbReference type="OrthoDB" id="5770767at2"/>
<organism evidence="2 3">
    <name type="scientific">Rheinheimera pacifica</name>
    <dbReference type="NCBI Taxonomy" id="173990"/>
    <lineage>
        <taxon>Bacteria</taxon>
        <taxon>Pseudomonadati</taxon>
        <taxon>Pseudomonadota</taxon>
        <taxon>Gammaproteobacteria</taxon>
        <taxon>Chromatiales</taxon>
        <taxon>Chromatiaceae</taxon>
        <taxon>Rheinheimera</taxon>
    </lineage>
</organism>
<gene>
    <name evidence="2" type="ORF">SAMN05660691_03482</name>
</gene>
<reference evidence="3" key="1">
    <citation type="submission" date="2016-10" db="EMBL/GenBank/DDBJ databases">
        <authorList>
            <person name="Varghese N."/>
            <person name="Submissions S."/>
        </authorList>
    </citation>
    <scope>NUCLEOTIDE SEQUENCE [LARGE SCALE GENOMIC DNA]</scope>
    <source>
        <strain evidence="3">DSM 17616</strain>
    </source>
</reference>
<feature type="signal peptide" evidence="1">
    <location>
        <begin position="1"/>
        <end position="24"/>
    </location>
</feature>
<name>A0A1H6NE38_9GAMM</name>
<evidence type="ECO:0000313" key="2">
    <source>
        <dbReference type="EMBL" id="SEI08682.1"/>
    </source>
</evidence>
<proteinExistence type="predicted"/>
<dbReference type="RefSeq" id="WP_092796062.1">
    <property type="nucleotide sequence ID" value="NZ_FNXF01000017.1"/>
</dbReference>
<evidence type="ECO:0000313" key="3">
    <source>
        <dbReference type="Proteomes" id="UP000199371"/>
    </source>
</evidence>
<evidence type="ECO:0000256" key="1">
    <source>
        <dbReference type="SAM" id="SignalP"/>
    </source>
</evidence>
<keyword evidence="3" id="KW-1185">Reference proteome</keyword>
<dbReference type="STRING" id="173990.SAMN05660691_03482"/>
<dbReference type="EMBL" id="FNXF01000017">
    <property type="protein sequence ID" value="SEI08682.1"/>
    <property type="molecule type" value="Genomic_DNA"/>
</dbReference>
<sequence length="119" mass="13653">MSNYYRPLRLWCCASVFCCFTASAEQVPVIVNLMENSHVCNSETETARLAENEQLQEMARALVEFKATKFCFILPSAAAVQVLEQHATYIKFDYKSQVLYTFAKYVQVQTQALAQEQTY</sequence>
<dbReference type="Proteomes" id="UP000199371">
    <property type="component" value="Unassembled WGS sequence"/>
</dbReference>
<dbReference type="AlphaFoldDB" id="A0A1H6NE38"/>